<keyword evidence="4 5" id="KW-0408">Iron</keyword>
<dbReference type="InterPro" id="IPR026992">
    <property type="entry name" value="DIOX_N"/>
</dbReference>
<evidence type="ECO:0000256" key="5">
    <source>
        <dbReference type="RuleBase" id="RU003682"/>
    </source>
</evidence>
<keyword evidence="3 5" id="KW-0560">Oxidoreductase</keyword>
<dbReference type="Proteomes" id="UP001629246">
    <property type="component" value="Unassembled WGS sequence"/>
</dbReference>
<dbReference type="EMBL" id="JAQQFM010000004">
    <property type="protein sequence ID" value="MFL9924616.1"/>
    <property type="molecule type" value="Genomic_DNA"/>
</dbReference>
<evidence type="ECO:0000313" key="8">
    <source>
        <dbReference type="Proteomes" id="UP001629246"/>
    </source>
</evidence>
<evidence type="ECO:0000256" key="4">
    <source>
        <dbReference type="ARBA" id="ARBA00023004"/>
    </source>
</evidence>
<gene>
    <name evidence="7" type="ORF">PQR62_10090</name>
</gene>
<keyword evidence="2 5" id="KW-0479">Metal-binding</keyword>
<evidence type="ECO:0000256" key="2">
    <source>
        <dbReference type="ARBA" id="ARBA00022723"/>
    </source>
</evidence>
<proteinExistence type="inferred from homology"/>
<sequence length="329" mass="36708">MILYAPPKTASRLPVIDFADAFSPDKAKREAVAWEIHKISRDVGFFYLVNHGVRQQLVDGQFDWTRRFFSLPPASKAALDMSHSPSGYGYERMGAQALDVDSPADLKEGFQFGFDIAADHPYVQQGSLRYGHNLWPQDLPGFREHAQRYYDALRQLSHRLLSVIALSLHLEEDFFEPALRTPIATQRLLHYPPQPAKTAHNQIGAGAHTDWGLITILAQDDIGGLEVCNADGDWVRAAPIHGSFVVNIGDLLQRWSNDLYHSNPHRVLNDKPLPRYSLPFFQDGDQAQIIECLPTCCSAERPARYAPCSIGDYLAAKVRETFGAAGVAA</sequence>
<dbReference type="InterPro" id="IPR005123">
    <property type="entry name" value="Oxoglu/Fe-dep_dioxygenase_dom"/>
</dbReference>
<evidence type="ECO:0000256" key="3">
    <source>
        <dbReference type="ARBA" id="ARBA00023002"/>
    </source>
</evidence>
<evidence type="ECO:0000259" key="6">
    <source>
        <dbReference type="PROSITE" id="PS51471"/>
    </source>
</evidence>
<evidence type="ECO:0000256" key="1">
    <source>
        <dbReference type="ARBA" id="ARBA00008056"/>
    </source>
</evidence>
<dbReference type="Gene3D" id="2.60.120.330">
    <property type="entry name" value="B-lactam Antibiotic, Isopenicillin N Synthase, Chain"/>
    <property type="match status" value="1"/>
</dbReference>
<keyword evidence="8" id="KW-1185">Reference proteome</keyword>
<comment type="caution">
    <text evidence="7">The sequence shown here is derived from an EMBL/GenBank/DDBJ whole genome shotgun (WGS) entry which is preliminary data.</text>
</comment>
<feature type="domain" description="Fe2OG dioxygenase" evidence="6">
    <location>
        <begin position="181"/>
        <end position="284"/>
    </location>
</feature>
<dbReference type="PROSITE" id="PS51471">
    <property type="entry name" value="FE2OG_OXY"/>
    <property type="match status" value="1"/>
</dbReference>
<evidence type="ECO:0000313" key="7">
    <source>
        <dbReference type="EMBL" id="MFL9924616.1"/>
    </source>
</evidence>
<dbReference type="SUPFAM" id="SSF51197">
    <property type="entry name" value="Clavaminate synthase-like"/>
    <property type="match status" value="1"/>
</dbReference>
<dbReference type="PANTHER" id="PTHR10209:SF881">
    <property type="entry name" value="FI07970P-RELATED"/>
    <property type="match status" value="1"/>
</dbReference>
<name>A0ABW9A857_9BURK</name>
<accession>A0ABW9A857</accession>
<dbReference type="Pfam" id="PF03171">
    <property type="entry name" value="2OG-FeII_Oxy"/>
    <property type="match status" value="1"/>
</dbReference>
<reference evidence="7 8" key="1">
    <citation type="journal article" date="2024" name="Chem. Sci.">
        <title>Discovery of megapolipeptins by genome mining of a Burkholderiales bacteria collection.</title>
        <authorList>
            <person name="Paulo B.S."/>
            <person name="Recchia M.J.J."/>
            <person name="Lee S."/>
            <person name="Fergusson C.H."/>
            <person name="Romanowski S.B."/>
            <person name="Hernandez A."/>
            <person name="Krull N."/>
            <person name="Liu D.Y."/>
            <person name="Cavanagh H."/>
            <person name="Bos A."/>
            <person name="Gray C.A."/>
            <person name="Murphy B.T."/>
            <person name="Linington R.G."/>
            <person name="Eustaquio A.S."/>
        </authorList>
    </citation>
    <scope>NUCLEOTIDE SEQUENCE [LARGE SCALE GENOMIC DNA]</scope>
    <source>
        <strain evidence="7 8">RL21-008-BIB-A</strain>
    </source>
</reference>
<dbReference type="PRINTS" id="PR00682">
    <property type="entry name" value="IPNSYNTHASE"/>
</dbReference>
<dbReference type="InterPro" id="IPR044861">
    <property type="entry name" value="IPNS-like_FE2OG_OXY"/>
</dbReference>
<dbReference type="RefSeq" id="WP_408157431.1">
    <property type="nucleotide sequence ID" value="NZ_JAQQFM010000004.1"/>
</dbReference>
<organism evidence="7 8">
    <name type="scientific">Herbaspirillum lusitanum</name>
    <dbReference type="NCBI Taxonomy" id="213312"/>
    <lineage>
        <taxon>Bacteria</taxon>
        <taxon>Pseudomonadati</taxon>
        <taxon>Pseudomonadota</taxon>
        <taxon>Betaproteobacteria</taxon>
        <taxon>Burkholderiales</taxon>
        <taxon>Oxalobacteraceae</taxon>
        <taxon>Herbaspirillum</taxon>
    </lineage>
</organism>
<protein>
    <submittedName>
        <fullName evidence="7">2-oxoglutarate and iron-dependent oxygenase domain-containing protein</fullName>
    </submittedName>
</protein>
<dbReference type="Pfam" id="PF14226">
    <property type="entry name" value="DIOX_N"/>
    <property type="match status" value="1"/>
</dbReference>
<dbReference type="InterPro" id="IPR027443">
    <property type="entry name" value="IPNS-like_sf"/>
</dbReference>
<comment type="similarity">
    <text evidence="1 5">Belongs to the iron/ascorbate-dependent oxidoreductase family.</text>
</comment>
<dbReference type="PANTHER" id="PTHR10209">
    <property type="entry name" value="OXIDOREDUCTASE, 2OG-FE II OXYGENASE FAMILY PROTEIN"/>
    <property type="match status" value="1"/>
</dbReference>